<dbReference type="GO" id="GO:0030246">
    <property type="term" value="F:carbohydrate binding"/>
    <property type="evidence" value="ECO:0007669"/>
    <property type="project" value="InterPro"/>
</dbReference>
<gene>
    <name evidence="4" type="ORF">DDV96_03155</name>
</gene>
<dbReference type="OrthoDB" id="8781670at2"/>
<dbReference type="EMBL" id="QEHR01000002">
    <property type="protein sequence ID" value="PVW16279.1"/>
    <property type="molecule type" value="Genomic_DNA"/>
</dbReference>
<dbReference type="Gene3D" id="2.60.120.200">
    <property type="match status" value="2"/>
</dbReference>
<organism evidence="4 5">
    <name type="scientific">Marixanthomonas spongiae</name>
    <dbReference type="NCBI Taxonomy" id="2174845"/>
    <lineage>
        <taxon>Bacteria</taxon>
        <taxon>Pseudomonadati</taxon>
        <taxon>Bacteroidota</taxon>
        <taxon>Flavobacteriia</taxon>
        <taxon>Flavobacteriales</taxon>
        <taxon>Flavobacteriaceae</taxon>
        <taxon>Marixanthomonas</taxon>
    </lineage>
</organism>
<evidence type="ECO:0000256" key="1">
    <source>
        <dbReference type="ARBA" id="ARBA00022729"/>
    </source>
</evidence>
<dbReference type="SUPFAM" id="SSF49265">
    <property type="entry name" value="Fibronectin type III"/>
    <property type="match status" value="1"/>
</dbReference>
<accession>A0A2U0I5A5</accession>
<feature type="chain" id="PRO_5015600712" description="Fibronectin type-III domain-containing protein" evidence="2">
    <location>
        <begin position="30"/>
        <end position="1462"/>
    </location>
</feature>
<keyword evidence="5" id="KW-1185">Reference proteome</keyword>
<feature type="domain" description="Fibronectin type-III" evidence="3">
    <location>
        <begin position="335"/>
        <end position="433"/>
    </location>
</feature>
<dbReference type="InterPro" id="IPR013784">
    <property type="entry name" value="Carb-bd-like_fold"/>
</dbReference>
<dbReference type="Gene3D" id="2.60.40.1120">
    <property type="entry name" value="Carboxypeptidase-like, regulatory domain"/>
    <property type="match status" value="2"/>
</dbReference>
<evidence type="ECO:0000313" key="4">
    <source>
        <dbReference type="EMBL" id="PVW16279.1"/>
    </source>
</evidence>
<dbReference type="InterPro" id="IPR026444">
    <property type="entry name" value="Secre_tail"/>
</dbReference>
<dbReference type="Pfam" id="PF13620">
    <property type="entry name" value="CarboxypepD_reg"/>
    <property type="match status" value="2"/>
</dbReference>
<reference evidence="4 5" key="1">
    <citation type="submission" date="2018-04" db="EMBL/GenBank/DDBJ databases">
        <title>Marixanthomonas spongiae HN-E44 sp. nov., isolated from a marine sponge.</title>
        <authorList>
            <person name="Luo L."/>
            <person name="Zhuang L."/>
        </authorList>
    </citation>
    <scope>NUCLEOTIDE SEQUENCE [LARGE SCALE GENOMIC DNA]</scope>
    <source>
        <strain evidence="4 5">HN-E44</strain>
    </source>
</reference>
<name>A0A2U0I5A5_9FLAO</name>
<feature type="signal peptide" evidence="2">
    <location>
        <begin position="1"/>
        <end position="29"/>
    </location>
</feature>
<dbReference type="SUPFAM" id="SSF49464">
    <property type="entry name" value="Carboxypeptidase regulatory domain-like"/>
    <property type="match status" value="1"/>
</dbReference>
<evidence type="ECO:0000313" key="5">
    <source>
        <dbReference type="Proteomes" id="UP000245962"/>
    </source>
</evidence>
<dbReference type="InterPro" id="IPR003961">
    <property type="entry name" value="FN3_dom"/>
</dbReference>
<proteinExistence type="predicted"/>
<dbReference type="Gene3D" id="2.60.40.10">
    <property type="entry name" value="Immunoglobulins"/>
    <property type="match status" value="2"/>
</dbReference>
<dbReference type="InterPro" id="IPR036116">
    <property type="entry name" value="FN3_sf"/>
</dbReference>
<comment type="caution">
    <text evidence="4">The sequence shown here is derived from an EMBL/GenBank/DDBJ whole genome shotgun (WGS) entry which is preliminary data.</text>
</comment>
<evidence type="ECO:0000256" key="2">
    <source>
        <dbReference type="SAM" id="SignalP"/>
    </source>
</evidence>
<dbReference type="InterPro" id="IPR013783">
    <property type="entry name" value="Ig-like_fold"/>
</dbReference>
<protein>
    <recommendedName>
        <fullName evidence="3">Fibronectin type-III domain-containing protein</fullName>
    </recommendedName>
</protein>
<dbReference type="InterPro" id="IPR008969">
    <property type="entry name" value="CarboxyPept-like_regulatory"/>
</dbReference>
<dbReference type="Proteomes" id="UP000245962">
    <property type="component" value="Unassembled WGS sequence"/>
</dbReference>
<dbReference type="PROSITE" id="PS50853">
    <property type="entry name" value="FN3"/>
    <property type="match status" value="1"/>
</dbReference>
<sequence>MARNSLKTLLMKKIYFIFMFTLFTSLAWAQNMDTPNNQGSLQPFKDDVELHPDFEQNNLEGWTSLDIDGFDTAGPFQDFPGKDGPLGFIVYTPSQTDPPNDFDEFTPHSGEKYFASVSSYDGPVNDWLISNELYDHEGGTLSFYAKSSYDFSGNDKFKVGYSTTDANPEDFELFNNGNATSTTLSWTKYEYEIPAGAKHVAINCVSEATMMLVDDIQFMPNIEALAPNSISDFSKEVDLTNEVQAIFNWKNPTTDYAGTPLTDLAGVKVYRGTHPMNLTEIADLPATAGQTMTYTDNLPEEESYIHRFVPYNTSGNGKLYDTPLTFFGYETVPGAPNNISITQNGSLQNVISWDEVDYGVLGGPLQEPVVGYTIVRSLGQHDEVLAEMHSGTTYTETEIPDLNLYTYSIIAQTSANNLGKPGTMATYSGLDENQVSITNGNEVSDQAFELSRNTIISQSIYTPEEIGNTGLITSLSYFGNLGATTTARYKIYMSKTDRETFGTSIYNAVWEYFGDQKLLFDGEIEFPEGRNAINIQLDQPFYYDNSNDENIIITIVKPLLENVPTVNPREFYNTPVEGMRTYYAKGYTIDLSEVTTQPASWNTEEINTIPSIVMEKKTNYGSLTGMVTRAGDGSEMDGVTVAIAPEGAETYQTESTITDQTGAYTIPAILPGTYVATFSKDSFNTYETSITIEPNTQLTLDVVLNDALPILISGKVENTAGAGIEGINLNLDGFSKFSTTSDASGNFTLEAFAEKEYELTIVHPLYKNQSISLTSEAGNHTLDPIVLELDPHKPRNIIAVNNNGVGEIEWTTPVGYLNEKTIGWGTFDTAGDSWSNGGQAFMAGIRLEPSDLQAQITEDAELTHVKAYFANNAEVIIKIFEGANGENLIHSQPASIPSEDWYVFELTKPLQIDDTKELWIGIEFIAGEYGSYPMGLDDGPNAPDRKGSMLFEHGSWTGMSLTNKNWNIYGITNNTMEANPAGYKVYRSPASVNEWTELTPSAITSTTFSDTLLEDEDPNMYKYGVIAEYANGLISEKGISNEIQHEMLFDFTLELNPDFGTAEGAYVSIWNGTNFEETVTTASEATFSNLMRGNYNLRVEKDNYEIVELTDVAVENNGTIEIPLNLLKVQPSNLTATAIENSTSVRLNWNLNDTFTDQVEKYDDFERENIGEYILKDLDGLNTHTYIDFSWPDAGAPMSFMVFNPYATTPSVAIDAFSGRRFLSAMSGPNGANNDWLIIPAGSGEFSFMAASLVGSEPERIKVLYSTSGSDVSDFTAFGNEISVPGNWTEYSFDAPAETKYVAINYISNDTYFLKLDNLTYEKPFSHALSYNVYLDGELISENVTEKMFVLDDLSTENHIAEVEAVYETGVSQKTEIEFNLLNIDTFKHNKFNLYPNPTNGEFSLELEEDATVNIIDMHGRILYSGKAKAGVTKMDHDLSSGTYLIQVQTERGTTAKKLIFL</sequence>
<keyword evidence="1 2" id="KW-0732">Signal</keyword>
<dbReference type="NCBIfam" id="NF038128">
    <property type="entry name" value="choice_anch_J"/>
    <property type="match status" value="2"/>
</dbReference>
<dbReference type="Pfam" id="PF18962">
    <property type="entry name" value="Por_Secre_tail"/>
    <property type="match status" value="1"/>
</dbReference>
<dbReference type="SUPFAM" id="SSF49452">
    <property type="entry name" value="Starch-binding domain-like"/>
    <property type="match status" value="1"/>
</dbReference>
<evidence type="ECO:0000259" key="3">
    <source>
        <dbReference type="PROSITE" id="PS50853"/>
    </source>
</evidence>
<dbReference type="NCBIfam" id="TIGR04183">
    <property type="entry name" value="Por_Secre_tail"/>
    <property type="match status" value="1"/>
</dbReference>